<evidence type="ECO:0000313" key="1">
    <source>
        <dbReference type="EMBL" id="KAF4447955.1"/>
    </source>
</evidence>
<evidence type="ECO:0000313" key="2">
    <source>
        <dbReference type="Proteomes" id="UP000554235"/>
    </source>
</evidence>
<gene>
    <name evidence="1" type="ORF">FALBO_16872</name>
</gene>
<proteinExistence type="predicted"/>
<keyword evidence="2" id="KW-1185">Reference proteome</keyword>
<dbReference type="Proteomes" id="UP000554235">
    <property type="component" value="Unassembled WGS sequence"/>
</dbReference>
<comment type="caution">
    <text evidence="1">The sequence shown here is derived from an EMBL/GenBank/DDBJ whole genome shotgun (WGS) entry which is preliminary data.</text>
</comment>
<protein>
    <submittedName>
        <fullName evidence="1">Uncharacterized protein</fullName>
    </submittedName>
</protein>
<sequence length="76" mass="8177">MFNATFVSQLVGVKYPSSDGGIEPYGVENGTLRPVEDMCRIGIATPRFEPPDTAVILWGSGRNPSNGCLFAYSHQG</sequence>
<name>A0A8H4KB34_9HYPO</name>
<organism evidence="1 2">
    <name type="scientific">Fusarium albosuccineum</name>
    <dbReference type="NCBI Taxonomy" id="1237068"/>
    <lineage>
        <taxon>Eukaryota</taxon>
        <taxon>Fungi</taxon>
        <taxon>Dikarya</taxon>
        <taxon>Ascomycota</taxon>
        <taxon>Pezizomycotina</taxon>
        <taxon>Sordariomycetes</taxon>
        <taxon>Hypocreomycetidae</taxon>
        <taxon>Hypocreales</taxon>
        <taxon>Nectriaceae</taxon>
        <taxon>Fusarium</taxon>
        <taxon>Fusarium decemcellulare species complex</taxon>
    </lineage>
</organism>
<dbReference type="AlphaFoldDB" id="A0A8H4KB34"/>
<accession>A0A8H4KB34</accession>
<reference evidence="1 2" key="1">
    <citation type="submission" date="2020-01" db="EMBL/GenBank/DDBJ databases">
        <title>Identification and distribution of gene clusters putatively required for synthesis of sphingolipid metabolism inhibitors in phylogenetically diverse species of the filamentous fungus Fusarium.</title>
        <authorList>
            <person name="Kim H.-S."/>
            <person name="Busman M."/>
            <person name="Brown D.W."/>
            <person name="Divon H."/>
            <person name="Uhlig S."/>
            <person name="Proctor R.H."/>
        </authorList>
    </citation>
    <scope>NUCLEOTIDE SEQUENCE [LARGE SCALE GENOMIC DNA]</scope>
    <source>
        <strain evidence="1 2">NRRL 20459</strain>
    </source>
</reference>
<feature type="non-terminal residue" evidence="1">
    <location>
        <position position="1"/>
    </location>
</feature>
<dbReference type="EMBL" id="JAADYS010003358">
    <property type="protein sequence ID" value="KAF4447955.1"/>
    <property type="molecule type" value="Genomic_DNA"/>
</dbReference>